<feature type="domain" description="Metalloprotease TldD/E central" evidence="4">
    <location>
        <begin position="115"/>
        <end position="219"/>
    </location>
</feature>
<dbReference type="PANTHER" id="PTHR43421:SF1">
    <property type="entry name" value="METALLOPROTEASE PMBA"/>
    <property type="match status" value="1"/>
</dbReference>
<sequence length="447" mass="48548">MNIYEFQKGLFEKGKQYGFSDMEIFFSSSKSTSVSVQNGTVKDYNITESAGFSFRGIYKEKMGYSYSEKISEESIDFLLKEALENAEVIEIDDEEELFESSERYEAINKYSEDIALLPVAKLIESAFAMETTALQADARIKQVLDCTTSKYVYEVAIMNTKGLNCHSQGSTASAAVHVMASEGEQTSTGFYYDFTLTDFSKIDVQRIADTAAAEAVSKLGAESLPSGSYSVIFRYDTATNLLGSLVSSLSGENVEKGLSKLHDQLNKQIVGSNINIIEDPLMIGAPGAAAFDAEGYPTQTTSLVEEGKLLSFMHNRKSAKKAGVSSTGNASKYSYRSTVAVGPHNVYLKPGESSVDEIIKNTEKGIFIIELQGIHSGINNVSGDFSVYASGFLIEDGKLIKPVNQITVSGNIFDALNNVDEIANDLMIRGNVTAPSVKVRTLAISGQ</sequence>
<evidence type="ECO:0000256" key="1">
    <source>
        <dbReference type="ARBA" id="ARBA00005836"/>
    </source>
</evidence>
<comment type="similarity">
    <text evidence="1">Belongs to the peptidase U62 family.</text>
</comment>
<dbReference type="InterPro" id="IPR002510">
    <property type="entry name" value="Metalloprtase-TldD/E_N"/>
</dbReference>
<feature type="domain" description="Metalloprotease TldD/E C-terminal" evidence="3">
    <location>
        <begin position="226"/>
        <end position="446"/>
    </location>
</feature>
<organism evidence="5 6">
    <name type="scientific">Paenibacillus pabuli</name>
    <dbReference type="NCBI Taxonomy" id="1472"/>
    <lineage>
        <taxon>Bacteria</taxon>
        <taxon>Bacillati</taxon>
        <taxon>Bacillota</taxon>
        <taxon>Bacilli</taxon>
        <taxon>Bacillales</taxon>
        <taxon>Paenibacillaceae</taxon>
        <taxon>Paenibacillus</taxon>
    </lineage>
</organism>
<reference evidence="5 6" key="1">
    <citation type="submission" date="2018-05" db="EMBL/GenBank/DDBJ databases">
        <title>Freshwater and sediment microbial communities from various areas in North America, analyzing microbe dynamics in response to fracking.</title>
        <authorList>
            <person name="Lamendella R."/>
        </authorList>
    </citation>
    <scope>NUCLEOTIDE SEQUENCE [LARGE SCALE GENOMIC DNA]</scope>
    <source>
        <strain evidence="5 6">DB-3</strain>
    </source>
</reference>
<dbReference type="Pfam" id="PF01523">
    <property type="entry name" value="PmbA_TldD_1st"/>
    <property type="match status" value="1"/>
</dbReference>
<dbReference type="Proteomes" id="UP000247078">
    <property type="component" value="Unassembled WGS sequence"/>
</dbReference>
<proteinExistence type="inferred from homology"/>
<dbReference type="InterPro" id="IPR045569">
    <property type="entry name" value="Metalloprtase-TldD/E_C"/>
</dbReference>
<dbReference type="RefSeq" id="WP_110002435.1">
    <property type="nucleotide sequence ID" value="NZ_QGTZ01000024.1"/>
</dbReference>
<dbReference type="EMBL" id="QGTZ01000024">
    <property type="protein sequence ID" value="PWW32688.1"/>
    <property type="molecule type" value="Genomic_DNA"/>
</dbReference>
<dbReference type="PANTHER" id="PTHR43421">
    <property type="entry name" value="METALLOPROTEASE PMBA"/>
    <property type="match status" value="1"/>
</dbReference>
<comment type="caution">
    <text evidence="5">The sequence shown here is derived from an EMBL/GenBank/DDBJ whole genome shotgun (WGS) entry which is preliminary data.</text>
</comment>
<feature type="domain" description="Metalloprotease TldD/E N-terminal" evidence="2">
    <location>
        <begin position="23"/>
        <end position="86"/>
    </location>
</feature>
<dbReference type="SUPFAM" id="SSF111283">
    <property type="entry name" value="Putative modulator of DNA gyrase, PmbA/TldD"/>
    <property type="match status" value="1"/>
</dbReference>
<dbReference type="Pfam" id="PF19289">
    <property type="entry name" value="PmbA_TldD_3rd"/>
    <property type="match status" value="1"/>
</dbReference>
<evidence type="ECO:0000259" key="2">
    <source>
        <dbReference type="Pfam" id="PF01523"/>
    </source>
</evidence>
<dbReference type="Pfam" id="PF19290">
    <property type="entry name" value="PmbA_TldD_2nd"/>
    <property type="match status" value="1"/>
</dbReference>
<dbReference type="InterPro" id="IPR035068">
    <property type="entry name" value="TldD/PmbA_N"/>
</dbReference>
<dbReference type="GO" id="GO:0006508">
    <property type="term" value="P:proteolysis"/>
    <property type="evidence" value="ECO:0007669"/>
    <property type="project" value="InterPro"/>
</dbReference>
<evidence type="ECO:0000313" key="6">
    <source>
        <dbReference type="Proteomes" id="UP000247078"/>
    </source>
</evidence>
<dbReference type="AlphaFoldDB" id="A0A855XM15"/>
<dbReference type="GO" id="GO:0005829">
    <property type="term" value="C:cytosol"/>
    <property type="evidence" value="ECO:0007669"/>
    <property type="project" value="TreeGrafter"/>
</dbReference>
<dbReference type="InterPro" id="IPR045570">
    <property type="entry name" value="Metalloprtase-TldD/E_cen_dom"/>
</dbReference>
<dbReference type="InterPro" id="IPR047657">
    <property type="entry name" value="PmbA"/>
</dbReference>
<dbReference type="InterPro" id="IPR036059">
    <property type="entry name" value="TldD/PmbA_sf"/>
</dbReference>
<evidence type="ECO:0000313" key="5">
    <source>
        <dbReference type="EMBL" id="PWW32688.1"/>
    </source>
</evidence>
<evidence type="ECO:0000259" key="3">
    <source>
        <dbReference type="Pfam" id="PF19289"/>
    </source>
</evidence>
<dbReference type="Gene3D" id="3.30.2290.10">
    <property type="entry name" value="PmbA/TldD superfamily"/>
    <property type="match status" value="1"/>
</dbReference>
<evidence type="ECO:0000259" key="4">
    <source>
        <dbReference type="Pfam" id="PF19290"/>
    </source>
</evidence>
<protein>
    <submittedName>
        <fullName evidence="5">PmbA protein</fullName>
    </submittedName>
</protein>
<gene>
    <name evidence="5" type="ORF">DET56_12438</name>
</gene>
<dbReference type="GO" id="GO:0008237">
    <property type="term" value="F:metallopeptidase activity"/>
    <property type="evidence" value="ECO:0007669"/>
    <property type="project" value="InterPro"/>
</dbReference>
<name>A0A855XM15_9BACL</name>
<accession>A0A855XM15</accession>